<dbReference type="PANTHER" id="PTHR39191">
    <property type="entry name" value="GALACTOSE-1-PHOSPHATE URIDYLYLTRANSFERASE"/>
    <property type="match status" value="1"/>
</dbReference>
<evidence type="ECO:0000256" key="7">
    <source>
        <dbReference type="ARBA" id="ARBA00022695"/>
    </source>
</evidence>
<dbReference type="NCBIfam" id="TIGR01239">
    <property type="entry name" value="galT_2"/>
    <property type="match status" value="1"/>
</dbReference>
<evidence type="ECO:0000256" key="6">
    <source>
        <dbReference type="ARBA" id="ARBA00022679"/>
    </source>
</evidence>
<evidence type="ECO:0000256" key="5">
    <source>
        <dbReference type="ARBA" id="ARBA00022490"/>
    </source>
</evidence>
<gene>
    <name evidence="10" type="primary">galT</name>
    <name evidence="13" type="ORF">IV38_GL000166</name>
    <name evidence="14" type="ORF">IV40_GL000503</name>
</gene>
<evidence type="ECO:0000313" key="15">
    <source>
        <dbReference type="Proteomes" id="UP000051645"/>
    </source>
</evidence>
<dbReference type="UniPathway" id="UPA00214"/>
<feature type="domain" description="Galactose-1-phosphate uridyl transferase N-terminal" evidence="11">
    <location>
        <begin position="20"/>
        <end position="228"/>
    </location>
</feature>
<evidence type="ECO:0000256" key="2">
    <source>
        <dbReference type="ARBA" id="ARBA00004496"/>
    </source>
</evidence>
<evidence type="ECO:0000313" key="16">
    <source>
        <dbReference type="Proteomes" id="UP000051751"/>
    </source>
</evidence>
<dbReference type="HAMAP" id="MF_00571">
    <property type="entry name" value="GalP_UDP_trans"/>
    <property type="match status" value="1"/>
</dbReference>
<comment type="similarity">
    <text evidence="4 10">Belongs to the galactose-1-phosphate uridylyltransferase type 2 family.</text>
</comment>
<dbReference type="InterPro" id="IPR000766">
    <property type="entry name" value="GalP_uridyl_Trfase_II"/>
</dbReference>
<comment type="caution">
    <text evidence="14">The sequence shown here is derived from an EMBL/GenBank/DDBJ whole genome shotgun (WGS) entry which is preliminary data.</text>
</comment>
<dbReference type="AlphaFoldDB" id="A0A0R2G2N1"/>
<dbReference type="PANTHER" id="PTHR39191:SF1">
    <property type="entry name" value="DUF4922 DOMAIN-CONTAINING PROTEIN"/>
    <property type="match status" value="1"/>
</dbReference>
<keyword evidence="9 10" id="KW-0119">Carbohydrate metabolism</keyword>
<dbReference type="InterPro" id="IPR005850">
    <property type="entry name" value="GalP_Utransf_C"/>
</dbReference>
<dbReference type="Proteomes" id="UP000051751">
    <property type="component" value="Unassembled WGS sequence"/>
</dbReference>
<evidence type="ECO:0000256" key="9">
    <source>
        <dbReference type="ARBA" id="ARBA00023277"/>
    </source>
</evidence>
<dbReference type="GO" id="GO:0005737">
    <property type="term" value="C:cytoplasm"/>
    <property type="evidence" value="ECO:0007669"/>
    <property type="project" value="UniProtKB-SubCell"/>
</dbReference>
<dbReference type="InterPro" id="IPR023425">
    <property type="entry name" value="GalP_uridyl_Trfase_II_CS"/>
</dbReference>
<evidence type="ECO:0000256" key="8">
    <source>
        <dbReference type="ARBA" id="ARBA00023144"/>
    </source>
</evidence>
<dbReference type="GO" id="GO:0008108">
    <property type="term" value="F:UDP-glucose:hexose-1-phosphate uridylyltransferase activity"/>
    <property type="evidence" value="ECO:0007669"/>
    <property type="project" value="UniProtKB-UniRule"/>
</dbReference>
<sequence>MTSGLITHFAKLVIASSTSDFVPLDADYLFNRILHLVGSDTALSGTPDLTTSCNQLVDLAIHNQKIADLQSARDNLGAELMNFLNPLPSEVNHEFQRRYAISPEQATDYFYALSQETDYIKTRAIAKNIVFNTPTTFGDLEITINLSKPEKDPKQIAAARLAKPTTNQYPLCQLCKENEGYYGRTDYPARANLRMIHHDIDGAGWEFQYSPYAYFSEHAIFLADEHRPMKINRLTFVNLLNIITWLPHYFVGSNADLPIVGGSILTHEHYQGGRHTFPMEVAPIVANFKLTNFPAVSAGIVHWPMSVIRLTSDNQKQLSDAAEQIRIKWDTYSDATVDVQAFTGTTPHHTITPIARRTQDGAYQIDIVLRDNQTSAQYPDGIFHPHPDVQHIKQENIGLIEVMGRAILPPRLKPELAEVRKFLLGQPNDMKAMHRPWAEQLQTAHPDINANNVTTILQQAIGTVFARVLSDAGVFKQDQQGQEAFMRFVATLND</sequence>
<evidence type="ECO:0000256" key="4">
    <source>
        <dbReference type="ARBA" id="ARBA00008706"/>
    </source>
</evidence>
<keyword evidence="8 10" id="KW-0299">Galactose metabolism</keyword>
<evidence type="ECO:0000313" key="13">
    <source>
        <dbReference type="EMBL" id="KRN29284.1"/>
    </source>
</evidence>
<evidence type="ECO:0000259" key="12">
    <source>
        <dbReference type="Pfam" id="PF02744"/>
    </source>
</evidence>
<dbReference type="PIRSF" id="PIRSF006005">
    <property type="entry name" value="GalT_BS"/>
    <property type="match status" value="1"/>
</dbReference>
<dbReference type="Pfam" id="PF01087">
    <property type="entry name" value="GalP_UDP_transf"/>
    <property type="match status" value="1"/>
</dbReference>
<dbReference type="GO" id="GO:0006012">
    <property type="term" value="P:galactose metabolic process"/>
    <property type="evidence" value="ECO:0007669"/>
    <property type="project" value="UniProtKB-UniRule"/>
</dbReference>
<dbReference type="Proteomes" id="UP000051645">
    <property type="component" value="Unassembled WGS sequence"/>
</dbReference>
<name>A0A0R2G2N1_9LACO</name>
<comment type="pathway">
    <text evidence="3 10">Carbohydrate metabolism; galactose metabolism.</text>
</comment>
<feature type="domain" description="Galactose-1-phosphate uridyl transferase C-terminal" evidence="12">
    <location>
        <begin position="247"/>
        <end position="438"/>
    </location>
</feature>
<keyword evidence="5 10" id="KW-0963">Cytoplasm</keyword>
<dbReference type="STRING" id="81857.IV38_GL000166"/>
<evidence type="ECO:0000256" key="10">
    <source>
        <dbReference type="HAMAP-Rule" id="MF_00571"/>
    </source>
</evidence>
<comment type="subcellular location">
    <subcellularLocation>
        <location evidence="2 10">Cytoplasm</location>
    </subcellularLocation>
</comment>
<evidence type="ECO:0000256" key="1">
    <source>
        <dbReference type="ARBA" id="ARBA00001107"/>
    </source>
</evidence>
<keyword evidence="6 10" id="KW-0808">Transferase</keyword>
<evidence type="ECO:0000256" key="3">
    <source>
        <dbReference type="ARBA" id="ARBA00004947"/>
    </source>
</evidence>
<organism evidence="14 15">
    <name type="scientific">Lactobacillus selangorensis</name>
    <dbReference type="NCBI Taxonomy" id="81857"/>
    <lineage>
        <taxon>Bacteria</taxon>
        <taxon>Bacillati</taxon>
        <taxon>Bacillota</taxon>
        <taxon>Bacilli</taxon>
        <taxon>Lactobacillales</taxon>
        <taxon>Lactobacillaceae</taxon>
        <taxon>Lactobacillus</taxon>
    </lineage>
</organism>
<proteinExistence type="inferred from homology"/>
<keyword evidence="15" id="KW-1185">Reference proteome</keyword>
<dbReference type="Pfam" id="PF02744">
    <property type="entry name" value="GalP_UDP_tr_C"/>
    <property type="match status" value="1"/>
</dbReference>
<evidence type="ECO:0000259" key="11">
    <source>
        <dbReference type="Pfam" id="PF01087"/>
    </source>
</evidence>
<dbReference type="InterPro" id="IPR005849">
    <property type="entry name" value="GalP_Utransf_N"/>
</dbReference>
<dbReference type="NCBIfam" id="NF003629">
    <property type="entry name" value="PRK05270.1-2"/>
    <property type="match status" value="1"/>
</dbReference>
<accession>A0A0R2G2N1</accession>
<dbReference type="EC" id="2.7.7.12" evidence="10"/>
<keyword evidence="7 10" id="KW-0548">Nucleotidyltransferase</keyword>
<dbReference type="EMBL" id="JQAZ01000001">
    <property type="protein sequence ID" value="KRN34187.1"/>
    <property type="molecule type" value="Genomic_DNA"/>
</dbReference>
<dbReference type="PATRIC" id="fig|81857.3.peg.171"/>
<evidence type="ECO:0000313" key="14">
    <source>
        <dbReference type="EMBL" id="KRN34187.1"/>
    </source>
</evidence>
<protein>
    <recommendedName>
        <fullName evidence="10">Galactose-1-phosphate uridylyltransferase</fullName>
        <shortName evidence="10">Gal-1-P uridylyltransferase</shortName>
        <ecNumber evidence="10">2.7.7.12</ecNumber>
    </recommendedName>
    <alternativeName>
        <fullName evidence="10">UDP-glucose--hexose-1-phosphate uridylyltransferase</fullName>
    </alternativeName>
</protein>
<dbReference type="EMBL" id="JQAT01000001">
    <property type="protein sequence ID" value="KRN29284.1"/>
    <property type="molecule type" value="Genomic_DNA"/>
</dbReference>
<reference evidence="15 16" key="1">
    <citation type="journal article" date="2015" name="Genome Announc.">
        <title>Expanding the biotechnology potential of lactobacilli through comparative genomics of 213 strains and associated genera.</title>
        <authorList>
            <person name="Sun Z."/>
            <person name="Harris H.M."/>
            <person name="McCann A."/>
            <person name="Guo C."/>
            <person name="Argimon S."/>
            <person name="Zhang W."/>
            <person name="Yang X."/>
            <person name="Jeffery I.B."/>
            <person name="Cooney J.C."/>
            <person name="Kagawa T.F."/>
            <person name="Liu W."/>
            <person name="Song Y."/>
            <person name="Salvetti E."/>
            <person name="Wrobel A."/>
            <person name="Rasinkangas P."/>
            <person name="Parkhill J."/>
            <person name="Rea M.C."/>
            <person name="O'Sullivan O."/>
            <person name="Ritari J."/>
            <person name="Douillard F.P."/>
            <person name="Paul Ross R."/>
            <person name="Yang R."/>
            <person name="Briner A.E."/>
            <person name="Felis G.E."/>
            <person name="de Vos W.M."/>
            <person name="Barrangou R."/>
            <person name="Klaenhammer T.R."/>
            <person name="Caufield P.W."/>
            <person name="Cui Y."/>
            <person name="Zhang H."/>
            <person name="O'Toole P.W."/>
        </authorList>
    </citation>
    <scope>NUCLEOTIDE SEQUENCE [LARGE SCALE GENOMIC DNA]</scope>
    <source>
        <strain evidence="13 16">ATCC BAA-66</strain>
        <strain evidence="14 15">DSM 13344</strain>
    </source>
</reference>
<dbReference type="RefSeq" id="WP_057768776.1">
    <property type="nucleotide sequence ID" value="NZ_JQAT01000001.1"/>
</dbReference>
<dbReference type="PROSITE" id="PS01163">
    <property type="entry name" value="GAL_P_UDP_TRANSF_II"/>
    <property type="match status" value="1"/>
</dbReference>
<comment type="catalytic activity">
    <reaction evidence="1 10">
        <text>alpha-D-galactose 1-phosphate + UDP-alpha-D-glucose = alpha-D-glucose 1-phosphate + UDP-alpha-D-galactose</text>
        <dbReference type="Rhea" id="RHEA:13989"/>
        <dbReference type="ChEBI" id="CHEBI:58336"/>
        <dbReference type="ChEBI" id="CHEBI:58601"/>
        <dbReference type="ChEBI" id="CHEBI:58885"/>
        <dbReference type="ChEBI" id="CHEBI:66914"/>
        <dbReference type="EC" id="2.7.7.12"/>
    </reaction>
</comment>